<proteinExistence type="inferred from homology"/>
<dbReference type="AlphaFoldDB" id="A0A1H0W3F5"/>
<dbReference type="SUPFAM" id="SSF63829">
    <property type="entry name" value="Calcium-dependent phosphotriesterase"/>
    <property type="match status" value="1"/>
</dbReference>
<gene>
    <name evidence="5" type="ORF">SAMN05192558_11766</name>
</gene>
<dbReference type="Pfam" id="PF03088">
    <property type="entry name" value="Str_synth"/>
    <property type="match status" value="1"/>
</dbReference>
<protein>
    <submittedName>
        <fullName evidence="5">Strictosidine synthase</fullName>
    </submittedName>
</protein>
<reference evidence="6" key="1">
    <citation type="submission" date="2016-10" db="EMBL/GenBank/DDBJ databases">
        <authorList>
            <person name="Varghese N."/>
            <person name="Submissions S."/>
        </authorList>
    </citation>
    <scope>NUCLEOTIDE SEQUENCE [LARGE SCALE GENOMIC DNA]</scope>
    <source>
        <strain evidence="6">IBRC-M 10655</strain>
    </source>
</reference>
<dbReference type="GO" id="GO:0016787">
    <property type="term" value="F:hydrolase activity"/>
    <property type="evidence" value="ECO:0007669"/>
    <property type="project" value="TreeGrafter"/>
</dbReference>
<evidence type="ECO:0000256" key="2">
    <source>
        <dbReference type="ARBA" id="ARBA00022553"/>
    </source>
</evidence>
<dbReference type="PANTHER" id="PTHR10426:SF88">
    <property type="entry name" value="ADIPOCYTE PLASMA MEMBRANE-ASSOCIATED PROTEIN HEMOMUCIN-RELATED"/>
    <property type="match status" value="1"/>
</dbReference>
<dbReference type="InterPro" id="IPR018119">
    <property type="entry name" value="Strictosidine_synth_cons-reg"/>
</dbReference>
<accession>A0A1H0W3F5</accession>
<keyword evidence="6" id="KW-1185">Reference proteome</keyword>
<organism evidence="5 6">
    <name type="scientific">Actinokineospora alba</name>
    <dbReference type="NCBI Taxonomy" id="504798"/>
    <lineage>
        <taxon>Bacteria</taxon>
        <taxon>Bacillati</taxon>
        <taxon>Actinomycetota</taxon>
        <taxon>Actinomycetes</taxon>
        <taxon>Pseudonocardiales</taxon>
        <taxon>Pseudonocardiaceae</taxon>
        <taxon>Actinokineospora</taxon>
    </lineage>
</organism>
<dbReference type="Gene3D" id="2.120.10.30">
    <property type="entry name" value="TolB, C-terminal domain"/>
    <property type="match status" value="1"/>
</dbReference>
<comment type="similarity">
    <text evidence="1">Belongs to the strictosidine synthase family.</text>
</comment>
<evidence type="ECO:0000256" key="3">
    <source>
        <dbReference type="ARBA" id="ARBA00023180"/>
    </source>
</evidence>
<dbReference type="Pfam" id="PF20067">
    <property type="entry name" value="SSL_N"/>
    <property type="match status" value="1"/>
</dbReference>
<dbReference type="RefSeq" id="WP_166658027.1">
    <property type="nucleotide sequence ID" value="NZ_FNDV01000007.1"/>
</dbReference>
<dbReference type="PANTHER" id="PTHR10426">
    <property type="entry name" value="STRICTOSIDINE SYNTHASE-RELATED"/>
    <property type="match status" value="1"/>
</dbReference>
<evidence type="ECO:0000313" key="6">
    <source>
        <dbReference type="Proteomes" id="UP000199651"/>
    </source>
</evidence>
<feature type="domain" description="Strictosidine synthase conserved region" evidence="4">
    <location>
        <begin position="124"/>
        <end position="206"/>
    </location>
</feature>
<dbReference type="Proteomes" id="UP000199651">
    <property type="component" value="Unassembled WGS sequence"/>
</dbReference>
<dbReference type="EMBL" id="FNJB01000017">
    <property type="protein sequence ID" value="SDP85083.1"/>
    <property type="molecule type" value="Genomic_DNA"/>
</dbReference>
<evidence type="ECO:0000259" key="4">
    <source>
        <dbReference type="Pfam" id="PF03088"/>
    </source>
</evidence>
<dbReference type="InterPro" id="IPR011042">
    <property type="entry name" value="6-blade_b-propeller_TolB-like"/>
</dbReference>
<sequence length="332" mass="36369">MGRPRIEPVVWRAPRPGRKPKPSLPPLTVHQVTGAGAEDVLVDEHGHVFTGVEDGRVLRLTADGRRLDTIADTGGRPLGLELYPDGRLLVCDADKGLLLVDKKDGEIEVLIPSGPGLRVCNNAAVAQDGTIYFTDSSSRFDLEFWRADILEHSGTGRLLRRSPDGSVETLLDGLHFANGVALAADESYVVVAQTGEYCLNRLWLTGDRAGESDLLADNLPAFPDNISTGSDGLIWIALAAPRDPVVDLLLRTPPRVRQVLWRVPERLQPKEKRLVWVRAIDGATGRLVHDFYGKVPDYHMVTGVREHQGTVYLGSLNERAIALFALPQTSHP</sequence>
<evidence type="ECO:0000256" key="1">
    <source>
        <dbReference type="ARBA" id="ARBA00009191"/>
    </source>
</evidence>
<name>A0A1H0W3F5_9PSEU</name>
<evidence type="ECO:0000313" key="5">
    <source>
        <dbReference type="EMBL" id="SDP85083.1"/>
    </source>
</evidence>
<keyword evidence="3" id="KW-0325">Glycoprotein</keyword>
<keyword evidence="2" id="KW-0597">Phosphoprotein</keyword>
<dbReference type="STRING" id="504798.SAMN05421871_10766"/>